<evidence type="ECO:0000256" key="2">
    <source>
        <dbReference type="SAM" id="MobiDB-lite"/>
    </source>
</evidence>
<accession>A0A0G4FFB1</accession>
<evidence type="ECO:0000256" key="1">
    <source>
        <dbReference type="SAM" id="Coils"/>
    </source>
</evidence>
<gene>
    <name evidence="3" type="ORF">Vbra_15254</name>
</gene>
<dbReference type="PhylomeDB" id="A0A0G4FFB1"/>
<evidence type="ECO:0000313" key="3">
    <source>
        <dbReference type="EMBL" id="CEM11885.1"/>
    </source>
</evidence>
<dbReference type="AlphaFoldDB" id="A0A0G4FFB1"/>
<dbReference type="EMBL" id="CDMY01000427">
    <property type="protein sequence ID" value="CEM11885.1"/>
    <property type="molecule type" value="Genomic_DNA"/>
</dbReference>
<reference evidence="3 4" key="1">
    <citation type="submission" date="2014-11" db="EMBL/GenBank/DDBJ databases">
        <authorList>
            <person name="Zhu J."/>
            <person name="Qi W."/>
            <person name="Song R."/>
        </authorList>
    </citation>
    <scope>NUCLEOTIDE SEQUENCE [LARGE SCALE GENOMIC DNA]</scope>
</reference>
<keyword evidence="4" id="KW-1185">Reference proteome</keyword>
<dbReference type="Proteomes" id="UP000041254">
    <property type="component" value="Unassembled WGS sequence"/>
</dbReference>
<dbReference type="InParanoid" id="A0A0G4FFB1"/>
<name>A0A0G4FFB1_VITBC</name>
<sequence length="641" mass="71185">MPYPPDSSMDSLELALGWDADLPEPDESPVCEVVFIKRGEDPDSVGEGRRLRVSREILMEFEYFRTMESLSLSSHRVQPSNRFVIVDVDSQVAAIVLQSERAMVKSLTEDNFIDVLVALEYFTGGCSHSVLKCIATKIDRQFLGDSVCVMALLQSLDQPPIGRLISGHLHRTALADMVIHHPECIKPLYNRVPGDEARQAAIVLVDNIDRSSWWPATQQMGHFLTEATNSPSLRDALHKVSASRKRSLHTHTIEPFQPFGTTATPVTLQDLRVTIRPWKVCRCAPMDDQGHKGLEDESVDTAKALHMRIAQSGHKVTEVTKWQVLTVPAPAFPGTACHSISGVLTIERKGQPPVTLHSIDDFVSPMCVTIDDEKCQTSMEVANLPADELVRQGVGDVRLKKVTLRLTVTRYPYATVALHYLRVCIEQRKWSEINQMSHALGKEARETVLEQLCHLEPRTTSRLAAVVGHWCRDAITELSPELSAAVARVPSPPDTRTSTCPNILSTYSDDMRVFLEHVLPLMQPSHQRQWCEEARAVGPLCQLLKETKADRDCIKDLRRTIQNLQTESALKDAEIARLKAKLGEASRDRSGVSSTDKASSPTSTHADCQATTSTTTTSTPAADSQRDVAPSPPIFIFGRQY</sequence>
<evidence type="ECO:0008006" key="5">
    <source>
        <dbReference type="Google" id="ProtNLM"/>
    </source>
</evidence>
<keyword evidence="1" id="KW-0175">Coiled coil</keyword>
<proteinExistence type="predicted"/>
<feature type="compositionally biased region" description="Polar residues" evidence="2">
    <location>
        <begin position="591"/>
        <end position="610"/>
    </location>
</feature>
<dbReference type="VEuPathDB" id="CryptoDB:Vbra_15254"/>
<feature type="region of interest" description="Disordered" evidence="2">
    <location>
        <begin position="583"/>
        <end position="641"/>
    </location>
</feature>
<evidence type="ECO:0000313" key="4">
    <source>
        <dbReference type="Proteomes" id="UP000041254"/>
    </source>
</evidence>
<feature type="coiled-coil region" evidence="1">
    <location>
        <begin position="554"/>
        <end position="581"/>
    </location>
</feature>
<protein>
    <recommendedName>
        <fullName evidence="5">BTB domain-containing protein</fullName>
    </recommendedName>
</protein>
<organism evidence="3 4">
    <name type="scientific">Vitrella brassicaformis (strain CCMP3155)</name>
    <dbReference type="NCBI Taxonomy" id="1169540"/>
    <lineage>
        <taxon>Eukaryota</taxon>
        <taxon>Sar</taxon>
        <taxon>Alveolata</taxon>
        <taxon>Colpodellida</taxon>
        <taxon>Vitrellaceae</taxon>
        <taxon>Vitrella</taxon>
    </lineage>
</organism>